<protein>
    <submittedName>
        <fullName evidence="2">Uncharacterized protein</fullName>
    </submittedName>
</protein>
<gene>
    <name evidence="2" type="ORF">E2562_005226</name>
</gene>
<dbReference type="Proteomes" id="UP000479710">
    <property type="component" value="Unassembled WGS sequence"/>
</dbReference>
<organism evidence="2 3">
    <name type="scientific">Oryza meyeriana var. granulata</name>
    <dbReference type="NCBI Taxonomy" id="110450"/>
    <lineage>
        <taxon>Eukaryota</taxon>
        <taxon>Viridiplantae</taxon>
        <taxon>Streptophyta</taxon>
        <taxon>Embryophyta</taxon>
        <taxon>Tracheophyta</taxon>
        <taxon>Spermatophyta</taxon>
        <taxon>Magnoliopsida</taxon>
        <taxon>Liliopsida</taxon>
        <taxon>Poales</taxon>
        <taxon>Poaceae</taxon>
        <taxon>BOP clade</taxon>
        <taxon>Oryzoideae</taxon>
        <taxon>Oryzeae</taxon>
        <taxon>Oryzinae</taxon>
        <taxon>Oryza</taxon>
        <taxon>Oryza meyeriana</taxon>
    </lineage>
</organism>
<feature type="non-terminal residue" evidence="2">
    <location>
        <position position="163"/>
    </location>
</feature>
<accession>A0A6G1EFT2</accession>
<evidence type="ECO:0000313" key="3">
    <source>
        <dbReference type="Proteomes" id="UP000479710"/>
    </source>
</evidence>
<sequence length="163" mass="17422">MDGDPSCGGGNGFVDLMYQAIASVAVFHQLQASHRVCESSFLADVPGYMASLYDEHETDEQSINVAVLSSSESASSVRAETSNDSGRESTSGVPDEPLANIGSTGSSWVRSVECSGVRNREDEATRSFQPSRVCALKSTIKNFIEKKSDVVTEPTYGMACHLT</sequence>
<feature type="compositionally biased region" description="Low complexity" evidence="1">
    <location>
        <begin position="67"/>
        <end position="82"/>
    </location>
</feature>
<keyword evidence="3" id="KW-1185">Reference proteome</keyword>
<dbReference type="EMBL" id="SPHZ02000003">
    <property type="protein sequence ID" value="KAF0923262.1"/>
    <property type="molecule type" value="Genomic_DNA"/>
</dbReference>
<comment type="caution">
    <text evidence="2">The sequence shown here is derived from an EMBL/GenBank/DDBJ whole genome shotgun (WGS) entry which is preliminary data.</text>
</comment>
<evidence type="ECO:0000256" key="1">
    <source>
        <dbReference type="SAM" id="MobiDB-lite"/>
    </source>
</evidence>
<proteinExistence type="predicted"/>
<evidence type="ECO:0000313" key="2">
    <source>
        <dbReference type="EMBL" id="KAF0923262.1"/>
    </source>
</evidence>
<feature type="region of interest" description="Disordered" evidence="1">
    <location>
        <begin position="67"/>
        <end position="104"/>
    </location>
</feature>
<name>A0A6G1EFT2_9ORYZ</name>
<reference evidence="2 3" key="1">
    <citation type="submission" date="2019-11" db="EMBL/GenBank/DDBJ databases">
        <title>Whole genome sequence of Oryza granulata.</title>
        <authorList>
            <person name="Li W."/>
        </authorList>
    </citation>
    <scope>NUCLEOTIDE SEQUENCE [LARGE SCALE GENOMIC DNA]</scope>
    <source>
        <strain evidence="3">cv. Menghai</strain>
        <tissue evidence="2">Leaf</tissue>
    </source>
</reference>
<dbReference type="AlphaFoldDB" id="A0A6G1EFT2"/>